<evidence type="ECO:0000259" key="2">
    <source>
        <dbReference type="Pfam" id="PF25231"/>
    </source>
</evidence>
<protein>
    <recommendedName>
        <fullName evidence="2">DUF7847 domain-containing protein</fullName>
    </recommendedName>
</protein>
<dbReference type="Pfam" id="PF25231">
    <property type="entry name" value="DUF7847"/>
    <property type="match status" value="1"/>
</dbReference>
<dbReference type="InterPro" id="IPR057169">
    <property type="entry name" value="DUF7847"/>
</dbReference>
<feature type="transmembrane region" description="Helical" evidence="1">
    <location>
        <begin position="135"/>
        <end position="159"/>
    </location>
</feature>
<dbReference type="RefSeq" id="WP_135389932.1">
    <property type="nucleotide sequence ID" value="NZ_PGGK01000008.1"/>
</dbReference>
<evidence type="ECO:0000313" key="4">
    <source>
        <dbReference type="Proteomes" id="UP000297295"/>
    </source>
</evidence>
<evidence type="ECO:0000313" key="3">
    <source>
        <dbReference type="EMBL" id="TGC08746.1"/>
    </source>
</evidence>
<keyword evidence="1" id="KW-0812">Transmembrane</keyword>
<feature type="domain" description="DUF7847" evidence="2">
    <location>
        <begin position="5"/>
        <end position="263"/>
    </location>
</feature>
<comment type="caution">
    <text evidence="3">The sequence shown here is derived from an EMBL/GenBank/DDBJ whole genome shotgun (WGS) entry which is preliminary data.</text>
</comment>
<organism evidence="3 4">
    <name type="scientific">Methanolobus halotolerans</name>
    <dbReference type="NCBI Taxonomy" id="2052935"/>
    <lineage>
        <taxon>Archaea</taxon>
        <taxon>Methanobacteriati</taxon>
        <taxon>Methanobacteriota</taxon>
        <taxon>Stenosarchaea group</taxon>
        <taxon>Methanomicrobia</taxon>
        <taxon>Methanosarcinales</taxon>
        <taxon>Methanosarcinaceae</taxon>
        <taxon>Methanolobus</taxon>
    </lineage>
</organism>
<feature type="transmembrane region" description="Helical" evidence="1">
    <location>
        <begin position="227"/>
        <end position="250"/>
    </location>
</feature>
<feature type="transmembrane region" description="Helical" evidence="1">
    <location>
        <begin position="80"/>
        <end position="101"/>
    </location>
</feature>
<keyword evidence="4" id="KW-1185">Reference proteome</keyword>
<reference evidence="3 4" key="1">
    <citation type="submission" date="2017-11" db="EMBL/GenBank/DDBJ databases">
        <title>Isolation and Characterization of Methanogenic Archaea from Saline Meromictic Lake at Siberia.</title>
        <authorList>
            <person name="Shen Y."/>
            <person name="Huang H.-H."/>
            <person name="Lai M.-C."/>
            <person name="Chen S.-C."/>
        </authorList>
    </citation>
    <scope>NUCLEOTIDE SEQUENCE [LARGE SCALE GENOMIC DNA]</scope>
    <source>
        <strain evidence="3 4">SY-01</strain>
    </source>
</reference>
<feature type="transmembrane region" description="Helical" evidence="1">
    <location>
        <begin position="20"/>
        <end position="53"/>
    </location>
</feature>
<gene>
    <name evidence="3" type="ORF">CUN85_08745</name>
</gene>
<dbReference type="Proteomes" id="UP000297295">
    <property type="component" value="Unassembled WGS sequence"/>
</dbReference>
<dbReference type="OrthoDB" id="137243at2157"/>
<feature type="transmembrane region" description="Helical" evidence="1">
    <location>
        <begin position="179"/>
        <end position="206"/>
    </location>
</feature>
<keyword evidence="1" id="KW-0472">Membrane</keyword>
<feature type="transmembrane region" description="Helical" evidence="1">
    <location>
        <begin position="262"/>
        <end position="285"/>
    </location>
</feature>
<accession>A0A4E0Q4P0</accession>
<name>A0A4E0Q4P0_9EURY</name>
<dbReference type="EMBL" id="PGGK01000008">
    <property type="protein sequence ID" value="TGC08746.1"/>
    <property type="molecule type" value="Genomic_DNA"/>
</dbReference>
<sequence length="302" mass="33730">MNEDIGTIIRRGFSTWKRNLIICIPFISEVLVTVLLSMLAAFLFVMLFIMPVISGSNIDPEQLSPDAMLNILESLLSDNLLVLIAFGIIFFLLYMLVQSFFTAGAIGMSKEALEKGDTNVGDMSSYGSKNFFNLFLLKVMVSLLALAGVIFLIPGFLSIGNIGDLLADPSMALASTSLLIFGLFIWGFYALLLSIILIFVEYALVIDRLDPVSAIGDGVSFFMSNKVPALILWSLVIGITVIFGIIGNIFSYNDVLSQMWTFADFLLSIIIIRPLITIWWTRFYLNRNDKKLYSFDDYLLDH</sequence>
<dbReference type="AlphaFoldDB" id="A0A4E0Q4P0"/>
<keyword evidence="1" id="KW-1133">Transmembrane helix</keyword>
<evidence type="ECO:0000256" key="1">
    <source>
        <dbReference type="SAM" id="Phobius"/>
    </source>
</evidence>
<proteinExistence type="predicted"/>